<evidence type="ECO:0000256" key="8">
    <source>
        <dbReference type="ARBA" id="ARBA00023136"/>
    </source>
</evidence>
<evidence type="ECO:0000256" key="1">
    <source>
        <dbReference type="ARBA" id="ARBA00004606"/>
    </source>
</evidence>
<dbReference type="GO" id="GO:0016020">
    <property type="term" value="C:membrane"/>
    <property type="evidence" value="ECO:0007669"/>
    <property type="project" value="UniProtKB-SubCell"/>
</dbReference>
<dbReference type="STRING" id="51031.W2TAF5"/>
<sequence length="208" mass="23698">MNWHSQRLTVSRANLKLILVIALFWCAALFTISDNFNKMLTDLEVEWSITSSMLKNISCEALFNGDEAAATDAKRLTFNDSVMVDAILNSSDRSGYVGNLRCRTIQRLFGFFPTLSDEERDFPFAYAMLVNKDVAQVLMLLSAIFQPQNQFCIAVDGKSDKKFWHVISELATCYPNIQVFKEVQEISQASNTYGEKNNVNTKWGQCRY</sequence>
<feature type="transmembrane region" description="Helical" evidence="11">
    <location>
        <begin position="13"/>
        <end position="32"/>
    </location>
</feature>
<keyword evidence="6" id="KW-0735">Signal-anchor</keyword>
<evidence type="ECO:0000256" key="2">
    <source>
        <dbReference type="ARBA" id="ARBA00004922"/>
    </source>
</evidence>
<dbReference type="GO" id="GO:0008375">
    <property type="term" value="F:acetylglucosaminyltransferase activity"/>
    <property type="evidence" value="ECO:0007669"/>
    <property type="project" value="TreeGrafter"/>
</dbReference>
<evidence type="ECO:0000256" key="3">
    <source>
        <dbReference type="ARBA" id="ARBA00022676"/>
    </source>
</evidence>
<proteinExistence type="inferred from homology"/>
<keyword evidence="8 11" id="KW-0472">Membrane</keyword>
<keyword evidence="9" id="KW-0325">Glycoprotein</keyword>
<dbReference type="Proteomes" id="UP000053676">
    <property type="component" value="Unassembled WGS sequence"/>
</dbReference>
<dbReference type="OrthoDB" id="2019572at2759"/>
<evidence type="ECO:0000256" key="4">
    <source>
        <dbReference type="ARBA" id="ARBA00022679"/>
    </source>
</evidence>
<dbReference type="KEGG" id="nai:NECAME_10113"/>
<keyword evidence="7 11" id="KW-1133">Transmembrane helix</keyword>
<evidence type="ECO:0000256" key="10">
    <source>
        <dbReference type="ARBA" id="ARBA00038150"/>
    </source>
</evidence>
<reference evidence="13" key="1">
    <citation type="journal article" date="2014" name="Nat. Genet.">
        <title>Genome of the human hookworm Necator americanus.</title>
        <authorList>
            <person name="Tang Y.T."/>
            <person name="Gao X."/>
            <person name="Rosa B.A."/>
            <person name="Abubucker S."/>
            <person name="Hallsworth-Pepin K."/>
            <person name="Martin J."/>
            <person name="Tyagi R."/>
            <person name="Heizer E."/>
            <person name="Zhang X."/>
            <person name="Bhonagiri-Palsikar V."/>
            <person name="Minx P."/>
            <person name="Warren W.C."/>
            <person name="Wang Q."/>
            <person name="Zhan B."/>
            <person name="Hotez P.J."/>
            <person name="Sternberg P.W."/>
            <person name="Dougall A."/>
            <person name="Gaze S.T."/>
            <person name="Mulvenna J."/>
            <person name="Sotillo J."/>
            <person name="Ranganathan S."/>
            <person name="Rabelo E.M."/>
            <person name="Wilson R.K."/>
            <person name="Felgner P.L."/>
            <person name="Bethony J."/>
            <person name="Hawdon J.M."/>
            <person name="Gasser R.B."/>
            <person name="Loukas A."/>
            <person name="Mitreva M."/>
        </authorList>
    </citation>
    <scope>NUCLEOTIDE SEQUENCE [LARGE SCALE GENOMIC DNA]</scope>
</reference>
<evidence type="ECO:0000313" key="13">
    <source>
        <dbReference type="Proteomes" id="UP000053676"/>
    </source>
</evidence>
<evidence type="ECO:0000313" key="12">
    <source>
        <dbReference type="EMBL" id="ETN78813.1"/>
    </source>
</evidence>
<comment type="pathway">
    <text evidence="2">Protein modification; protein glycosylation.</text>
</comment>
<dbReference type="Pfam" id="PF02485">
    <property type="entry name" value="Branch"/>
    <property type="match status" value="1"/>
</dbReference>
<comment type="subcellular location">
    <subcellularLocation>
        <location evidence="1">Membrane</location>
        <topology evidence="1">Single-pass type II membrane protein</topology>
    </subcellularLocation>
</comment>
<evidence type="ECO:0000256" key="5">
    <source>
        <dbReference type="ARBA" id="ARBA00022692"/>
    </source>
</evidence>
<keyword evidence="5 11" id="KW-0812">Transmembrane</keyword>
<evidence type="ECO:0000256" key="7">
    <source>
        <dbReference type="ARBA" id="ARBA00022989"/>
    </source>
</evidence>
<protein>
    <submittedName>
        <fullName evidence="12">Core-2/I-Branching enzyme</fullName>
    </submittedName>
</protein>
<gene>
    <name evidence="12" type="ORF">NECAME_10113</name>
</gene>
<keyword evidence="3" id="KW-0328">Glycosyltransferase</keyword>
<name>W2TAF5_NECAM</name>
<evidence type="ECO:0000256" key="6">
    <source>
        <dbReference type="ARBA" id="ARBA00022968"/>
    </source>
</evidence>
<accession>W2TAF5</accession>
<evidence type="ECO:0000256" key="11">
    <source>
        <dbReference type="SAM" id="Phobius"/>
    </source>
</evidence>
<organism evidence="12 13">
    <name type="scientific">Necator americanus</name>
    <name type="common">Human hookworm</name>
    <dbReference type="NCBI Taxonomy" id="51031"/>
    <lineage>
        <taxon>Eukaryota</taxon>
        <taxon>Metazoa</taxon>
        <taxon>Ecdysozoa</taxon>
        <taxon>Nematoda</taxon>
        <taxon>Chromadorea</taxon>
        <taxon>Rhabditida</taxon>
        <taxon>Rhabditina</taxon>
        <taxon>Rhabditomorpha</taxon>
        <taxon>Strongyloidea</taxon>
        <taxon>Ancylostomatidae</taxon>
        <taxon>Bunostominae</taxon>
        <taxon>Necator</taxon>
    </lineage>
</organism>
<dbReference type="EMBL" id="KI659707">
    <property type="protein sequence ID" value="ETN78813.1"/>
    <property type="molecule type" value="Genomic_DNA"/>
</dbReference>
<dbReference type="InterPro" id="IPR003406">
    <property type="entry name" value="Glyco_trans_14"/>
</dbReference>
<dbReference type="PANTHER" id="PTHR19297">
    <property type="entry name" value="GLYCOSYLTRANSFERASE 14 FAMILY MEMBER"/>
    <property type="match status" value="1"/>
</dbReference>
<evidence type="ECO:0000256" key="9">
    <source>
        <dbReference type="ARBA" id="ARBA00023180"/>
    </source>
</evidence>
<comment type="similarity">
    <text evidence="10">Belongs to the glycosyltransferase 14 family.</text>
</comment>
<dbReference type="PANTHER" id="PTHR19297:SF185">
    <property type="entry name" value="BETA-1,3-GALACTOSYL-O-GLYCOSYL-GLYCOPROTEIN BETA-1,6-N-ACETYLGLUCOSAMINYLTRANSFERASE 3"/>
    <property type="match status" value="1"/>
</dbReference>
<dbReference type="AlphaFoldDB" id="W2TAF5"/>
<keyword evidence="13" id="KW-1185">Reference proteome</keyword>
<keyword evidence="4" id="KW-0808">Transferase</keyword>